<dbReference type="PANTHER" id="PTHR22777:SF17">
    <property type="entry name" value="UPF0053 PROTEIN SLL0260"/>
    <property type="match status" value="1"/>
</dbReference>
<dbReference type="PANTHER" id="PTHR22777">
    <property type="entry name" value="HEMOLYSIN-RELATED"/>
    <property type="match status" value="1"/>
</dbReference>
<evidence type="ECO:0000256" key="6">
    <source>
        <dbReference type="ARBA" id="ARBA00023136"/>
    </source>
</evidence>
<dbReference type="Gene3D" id="3.30.465.10">
    <property type="match status" value="1"/>
</dbReference>
<dbReference type="InterPro" id="IPR002550">
    <property type="entry name" value="CNNM"/>
</dbReference>
<dbReference type="RefSeq" id="WP_377004185.1">
    <property type="nucleotide sequence ID" value="NZ_JBHSGG010000023.1"/>
</dbReference>
<keyword evidence="13" id="KW-1185">Reference proteome</keyword>
<feature type="domain" description="CBS" evidence="10">
    <location>
        <begin position="286"/>
        <end position="344"/>
    </location>
</feature>
<reference evidence="13" key="1">
    <citation type="journal article" date="2019" name="Int. J. Syst. Evol. Microbiol.">
        <title>The Global Catalogue of Microorganisms (GCM) 10K type strain sequencing project: providing services to taxonomists for standard genome sequencing and annotation.</title>
        <authorList>
            <consortium name="The Broad Institute Genomics Platform"/>
            <consortium name="The Broad Institute Genome Sequencing Center for Infectious Disease"/>
            <person name="Wu L."/>
            <person name="Ma J."/>
        </authorList>
    </citation>
    <scope>NUCLEOTIDE SEQUENCE [LARGE SCALE GENOMIC DNA]</scope>
    <source>
        <strain evidence="13">CGMCC 1.13574</strain>
    </source>
</reference>
<evidence type="ECO:0000256" key="1">
    <source>
        <dbReference type="ARBA" id="ARBA00004141"/>
    </source>
</evidence>
<evidence type="ECO:0000259" key="10">
    <source>
        <dbReference type="PROSITE" id="PS51371"/>
    </source>
</evidence>
<dbReference type="Gene3D" id="3.10.580.10">
    <property type="entry name" value="CBS-domain"/>
    <property type="match status" value="1"/>
</dbReference>
<dbReference type="InterPro" id="IPR036318">
    <property type="entry name" value="FAD-bd_PCMH-like_sf"/>
</dbReference>
<keyword evidence="4 8" id="KW-1133">Transmembrane helix</keyword>
<dbReference type="SUPFAM" id="SSF54631">
    <property type="entry name" value="CBS-domain pair"/>
    <property type="match status" value="1"/>
</dbReference>
<dbReference type="Pfam" id="PF01595">
    <property type="entry name" value="CNNM"/>
    <property type="match status" value="1"/>
</dbReference>
<evidence type="ECO:0000313" key="13">
    <source>
        <dbReference type="Proteomes" id="UP001595892"/>
    </source>
</evidence>
<evidence type="ECO:0000256" key="8">
    <source>
        <dbReference type="PROSITE-ProRule" id="PRU01193"/>
    </source>
</evidence>
<dbReference type="InterPro" id="IPR016169">
    <property type="entry name" value="FAD-bd_PCMH_sub2"/>
</dbReference>
<dbReference type="Proteomes" id="UP001595892">
    <property type="component" value="Unassembled WGS sequence"/>
</dbReference>
<dbReference type="InterPro" id="IPR000644">
    <property type="entry name" value="CBS_dom"/>
</dbReference>
<dbReference type="Pfam" id="PF00571">
    <property type="entry name" value="CBS"/>
    <property type="match status" value="1"/>
</dbReference>
<dbReference type="InterPro" id="IPR046342">
    <property type="entry name" value="CBS_dom_sf"/>
</dbReference>
<dbReference type="CDD" id="cd04590">
    <property type="entry name" value="CBS_pair_CorC_HlyC_assoc"/>
    <property type="match status" value="1"/>
</dbReference>
<dbReference type="Pfam" id="PF03471">
    <property type="entry name" value="CorC_HlyC"/>
    <property type="match status" value="1"/>
</dbReference>
<dbReference type="SMART" id="SM01091">
    <property type="entry name" value="CorC_HlyC"/>
    <property type="match status" value="1"/>
</dbReference>
<dbReference type="SUPFAM" id="SSF56176">
    <property type="entry name" value="FAD-binding/transporter-associated domain-like"/>
    <property type="match status" value="1"/>
</dbReference>
<name>A0ABV9NNM2_9GAMM</name>
<dbReference type="PROSITE" id="PS51371">
    <property type="entry name" value="CBS"/>
    <property type="match status" value="2"/>
</dbReference>
<evidence type="ECO:0000256" key="2">
    <source>
        <dbReference type="ARBA" id="ARBA00022692"/>
    </source>
</evidence>
<evidence type="ECO:0000256" key="9">
    <source>
        <dbReference type="SAM" id="Phobius"/>
    </source>
</evidence>
<feature type="domain" description="CNNM transmembrane" evidence="11">
    <location>
        <begin position="1"/>
        <end position="204"/>
    </location>
</feature>
<feature type="domain" description="CBS" evidence="10">
    <location>
        <begin position="223"/>
        <end position="283"/>
    </location>
</feature>
<organism evidence="12 13">
    <name type="scientific">Coralloluteibacterium thermophilum</name>
    <dbReference type="NCBI Taxonomy" id="2707049"/>
    <lineage>
        <taxon>Bacteria</taxon>
        <taxon>Pseudomonadati</taxon>
        <taxon>Pseudomonadota</taxon>
        <taxon>Gammaproteobacteria</taxon>
        <taxon>Lysobacterales</taxon>
        <taxon>Lysobacteraceae</taxon>
        <taxon>Coralloluteibacterium</taxon>
    </lineage>
</organism>
<evidence type="ECO:0000256" key="4">
    <source>
        <dbReference type="ARBA" id="ARBA00022989"/>
    </source>
</evidence>
<feature type="transmembrane region" description="Helical" evidence="9">
    <location>
        <begin position="62"/>
        <end position="81"/>
    </location>
</feature>
<keyword evidence="6 8" id="KW-0472">Membrane</keyword>
<comment type="subcellular location">
    <subcellularLocation>
        <location evidence="1">Membrane</location>
        <topology evidence="1">Multi-pass membrane protein</topology>
    </subcellularLocation>
</comment>
<dbReference type="InterPro" id="IPR044751">
    <property type="entry name" value="Ion_transp-like_CBS"/>
</dbReference>
<gene>
    <name evidence="12" type="ORF">ACFO3Q_08285</name>
</gene>
<comment type="caution">
    <text evidence="12">The sequence shown here is derived from an EMBL/GenBank/DDBJ whole genome shotgun (WGS) entry which is preliminary data.</text>
</comment>
<dbReference type="EMBL" id="JBHSGG010000023">
    <property type="protein sequence ID" value="MFC4728163.1"/>
    <property type="molecule type" value="Genomic_DNA"/>
</dbReference>
<dbReference type="PROSITE" id="PS51846">
    <property type="entry name" value="CNNM"/>
    <property type="match status" value="1"/>
</dbReference>
<sequence>MALELVVVALLILLNGFFALSEMSVVTSRKARLRSRAATSKRARMAADLAEHPERFLSTVQVGITLIGILTGVFGGEALGLRIARAIERALPVETVVLPGPLTIEGVGIGIAVVLITFFTIIFGELLPKRLALLAPERFATAVAAPMHLMSRIALPAVWLLSAVMQGLLRLFRLGRSGQEAISEDEIHMLLLESQNQGLIDPDERSMATRVLRLGDRDAASLMTPRTRITWLDAALPRAENIARMRATPYSRYPVLRGGEEDIVGILEVKSLIGGLDGDGGDLFATVRDTLFVSDSTPALKLLEIFREEEQTVALVVDEYGDIQGLVSINDVLGAIVGRHGSSERNAAGAPVVRREDGSLLIDGGLPIDDLRDVLEVGDFPGRDEHDFHTLAGMVIAHWGRIPQVGEHFDAQGWRFEVVDLDGPRIDKLLVQRLPSEVPTDEAAGD</sequence>
<keyword evidence="2 8" id="KW-0812">Transmembrane</keyword>
<keyword evidence="3" id="KW-0677">Repeat</keyword>
<feature type="transmembrane region" description="Helical" evidence="9">
    <location>
        <begin position="102"/>
        <end position="124"/>
    </location>
</feature>
<evidence type="ECO:0000259" key="11">
    <source>
        <dbReference type="PROSITE" id="PS51846"/>
    </source>
</evidence>
<evidence type="ECO:0000256" key="5">
    <source>
        <dbReference type="ARBA" id="ARBA00023122"/>
    </source>
</evidence>
<protein>
    <submittedName>
        <fullName evidence="12">Hemolysin family protein</fullName>
    </submittedName>
</protein>
<proteinExistence type="predicted"/>
<evidence type="ECO:0000313" key="12">
    <source>
        <dbReference type="EMBL" id="MFC4728163.1"/>
    </source>
</evidence>
<dbReference type="InterPro" id="IPR005170">
    <property type="entry name" value="Transptr-assoc_dom"/>
</dbReference>
<evidence type="ECO:0000256" key="3">
    <source>
        <dbReference type="ARBA" id="ARBA00022737"/>
    </source>
</evidence>
<accession>A0ABV9NNM2</accession>
<keyword evidence="5 7" id="KW-0129">CBS domain</keyword>
<evidence type="ECO:0000256" key="7">
    <source>
        <dbReference type="PROSITE-ProRule" id="PRU00703"/>
    </source>
</evidence>